<dbReference type="AlphaFoldDB" id="A0A5C2S9W4"/>
<proteinExistence type="predicted"/>
<gene>
    <name evidence="1" type="ORF">L227DRAFT_88267</name>
</gene>
<reference evidence="1" key="1">
    <citation type="journal article" date="2018" name="Genome Biol. Evol.">
        <title>Genomics and development of Lentinus tigrinus, a white-rot wood-decaying mushroom with dimorphic fruiting bodies.</title>
        <authorList>
            <person name="Wu B."/>
            <person name="Xu Z."/>
            <person name="Knudson A."/>
            <person name="Carlson A."/>
            <person name="Chen N."/>
            <person name="Kovaka S."/>
            <person name="LaButti K."/>
            <person name="Lipzen A."/>
            <person name="Pennachio C."/>
            <person name="Riley R."/>
            <person name="Schakwitz W."/>
            <person name="Umezawa K."/>
            <person name="Ohm R.A."/>
            <person name="Grigoriev I.V."/>
            <person name="Nagy L.G."/>
            <person name="Gibbons J."/>
            <person name="Hibbett D."/>
        </authorList>
    </citation>
    <scope>NUCLEOTIDE SEQUENCE [LARGE SCALE GENOMIC DNA]</scope>
    <source>
        <strain evidence="1">ALCF2SS1-6</strain>
    </source>
</reference>
<dbReference type="EMBL" id="ML122265">
    <property type="protein sequence ID" value="RPD60481.1"/>
    <property type="molecule type" value="Genomic_DNA"/>
</dbReference>
<dbReference type="Proteomes" id="UP000313359">
    <property type="component" value="Unassembled WGS sequence"/>
</dbReference>
<evidence type="ECO:0000313" key="1">
    <source>
        <dbReference type="EMBL" id="RPD60481.1"/>
    </source>
</evidence>
<accession>A0A5C2S9W4</accession>
<dbReference type="OrthoDB" id="2757726at2759"/>
<evidence type="ECO:0008006" key="3">
    <source>
        <dbReference type="Google" id="ProtNLM"/>
    </source>
</evidence>
<organism evidence="1 2">
    <name type="scientific">Lentinus tigrinus ALCF2SS1-6</name>
    <dbReference type="NCBI Taxonomy" id="1328759"/>
    <lineage>
        <taxon>Eukaryota</taxon>
        <taxon>Fungi</taxon>
        <taxon>Dikarya</taxon>
        <taxon>Basidiomycota</taxon>
        <taxon>Agaricomycotina</taxon>
        <taxon>Agaricomycetes</taxon>
        <taxon>Polyporales</taxon>
        <taxon>Polyporaceae</taxon>
        <taxon>Lentinus</taxon>
    </lineage>
</organism>
<protein>
    <recommendedName>
        <fullName evidence="3">BTB domain-containing protein</fullName>
    </recommendedName>
</protein>
<sequence>MLRASTTFHPLSTHAKSQGLWYPDGNIVIKVDNTYYKLLASRLALYCGYFEKVLQNGAEDAAGASRSGETVDGCPVVNVTDITASEFETFASYLEKPLDHPVANAKMKTILVILRVSDVLSCPSLHDLAKARLRSLWWSSPIPRRKDNIDILLRMSDQHTLDAAMAIFLARRYKIDHVLKRAFYDILCKVSDWDNAESRTRLRLPLSDADIIILFQARSALLRRWRELLMTPPNGNEPEPACIACATVREYGEAERPWRREVADKFGPREPNDFFWEIENVVLPWIEQLRTEGRWCHSCLDDRQHAWEDVRELWWQQLDELFETGESA</sequence>
<keyword evidence="2" id="KW-1185">Reference proteome</keyword>
<evidence type="ECO:0000313" key="2">
    <source>
        <dbReference type="Proteomes" id="UP000313359"/>
    </source>
</evidence>
<name>A0A5C2S9W4_9APHY</name>